<feature type="domain" description="PTS EIIC type-2" evidence="10">
    <location>
        <begin position="18"/>
        <end position="384"/>
    </location>
</feature>
<sequence length="384" mass="39054">MATKDQAESKLRSHVTSVKEDLMTGVSFMIPFVTIGGIFTALAFLVESRFGLVASNIETADAFASGSLAWYFAEIGGLGLTIMIPVLGAYIAYAIADRPGLAPGFILSYAIQQPAIIDAAGSTVGISSEGAVAGFLGSIVAGLLAGYVAKWIKGWSVPSSLQPMMPILVIPVFTTALLAPLVIFVLGVPIALVDSALTNTLEGMQGTNAVLLGLILGSMMAFDMGGPVNKVAYVFGTVLVADGIYGPMAAVMIGGMTPPLGLALANFVVPHKFAPEMKENAVAAVPMGLSFITEGAIPYAAADPLRVIPSIMAGSAVAAGTAMGLGVGMPAPHGGIFVIFVAGNIVGFLACIALGTLVTAGVVAILKPDHEDDVADEPEVDTAA</sequence>
<dbReference type="InterPro" id="IPR006327">
    <property type="entry name" value="PTS_IIC_fruc"/>
</dbReference>
<keyword evidence="12" id="KW-1185">Reference proteome</keyword>
<evidence type="ECO:0000256" key="8">
    <source>
        <dbReference type="ARBA" id="ARBA00023136"/>
    </source>
</evidence>
<evidence type="ECO:0000259" key="10">
    <source>
        <dbReference type="PROSITE" id="PS51104"/>
    </source>
</evidence>
<accession>A0ABD5T3E3</accession>
<dbReference type="PROSITE" id="PS51104">
    <property type="entry name" value="PTS_EIIC_TYPE_2"/>
    <property type="match status" value="1"/>
</dbReference>
<evidence type="ECO:0000256" key="2">
    <source>
        <dbReference type="ARBA" id="ARBA00022448"/>
    </source>
</evidence>
<feature type="transmembrane region" description="Helical" evidence="9">
    <location>
        <begin position="307"/>
        <end position="329"/>
    </location>
</feature>
<dbReference type="PANTHER" id="PTHR30505">
    <property type="entry name" value="FRUCTOSE-LIKE PERMEASE"/>
    <property type="match status" value="1"/>
</dbReference>
<feature type="transmembrane region" description="Helical" evidence="9">
    <location>
        <begin position="21"/>
        <end position="46"/>
    </location>
</feature>
<comment type="subcellular location">
    <subcellularLocation>
        <location evidence="1">Cell inner membrane</location>
        <topology evidence="1">Multi-pass membrane protein</topology>
    </subcellularLocation>
</comment>
<evidence type="ECO:0000256" key="7">
    <source>
        <dbReference type="ARBA" id="ARBA00022989"/>
    </source>
</evidence>
<dbReference type="NCBIfam" id="TIGR01427">
    <property type="entry name" value="PTS_IIC_fructo"/>
    <property type="match status" value="1"/>
</dbReference>
<dbReference type="GO" id="GO:0009401">
    <property type="term" value="P:phosphoenolpyruvate-dependent sugar phosphotransferase system"/>
    <property type="evidence" value="ECO:0007669"/>
    <property type="project" value="UniProtKB-KW"/>
</dbReference>
<dbReference type="InterPro" id="IPR013014">
    <property type="entry name" value="PTS_EIIC_2"/>
</dbReference>
<dbReference type="PANTHER" id="PTHR30505:SF0">
    <property type="entry name" value="FRUCTOSE-LIKE PTS SYSTEM EIIBC COMPONENT-RELATED"/>
    <property type="match status" value="1"/>
</dbReference>
<dbReference type="Proteomes" id="UP001596274">
    <property type="component" value="Unassembled WGS sequence"/>
</dbReference>
<protein>
    <submittedName>
        <fullName evidence="11">PTS fructose transporter subunit IIC</fullName>
    </submittedName>
</protein>
<reference evidence="11 12" key="1">
    <citation type="journal article" date="2019" name="Int. J. Syst. Evol. Microbiol.">
        <title>The Global Catalogue of Microorganisms (GCM) 10K type strain sequencing project: providing services to taxonomists for standard genome sequencing and annotation.</title>
        <authorList>
            <consortium name="The Broad Institute Genomics Platform"/>
            <consortium name="The Broad Institute Genome Sequencing Center for Infectious Disease"/>
            <person name="Wu L."/>
            <person name="Ma J."/>
        </authorList>
    </citation>
    <scope>NUCLEOTIDE SEQUENCE [LARGE SCALE GENOMIC DNA]</scope>
    <source>
        <strain evidence="11 12">PJ61</strain>
    </source>
</reference>
<name>A0ABD5T3E3_9EURY</name>
<dbReference type="AlphaFoldDB" id="A0ABD5T3E3"/>
<evidence type="ECO:0000256" key="9">
    <source>
        <dbReference type="SAM" id="Phobius"/>
    </source>
</evidence>
<organism evidence="11 12">
    <name type="scientific">Halorubrum pallidum</name>
    <dbReference type="NCBI Taxonomy" id="1526114"/>
    <lineage>
        <taxon>Archaea</taxon>
        <taxon>Methanobacteriati</taxon>
        <taxon>Methanobacteriota</taxon>
        <taxon>Stenosarchaea group</taxon>
        <taxon>Halobacteria</taxon>
        <taxon>Halobacteriales</taxon>
        <taxon>Haloferacaceae</taxon>
        <taxon>Halorubrum</taxon>
    </lineage>
</organism>
<keyword evidence="7 9" id="KW-1133">Transmembrane helix</keyword>
<keyword evidence="4" id="KW-0762">Sugar transport</keyword>
<feature type="transmembrane region" description="Helical" evidence="9">
    <location>
        <begin position="169"/>
        <end position="193"/>
    </location>
</feature>
<dbReference type="GO" id="GO:0005886">
    <property type="term" value="C:plasma membrane"/>
    <property type="evidence" value="ECO:0007669"/>
    <property type="project" value="UniProtKB-SubCell"/>
</dbReference>
<keyword evidence="6 9" id="KW-0812">Transmembrane</keyword>
<evidence type="ECO:0000256" key="4">
    <source>
        <dbReference type="ARBA" id="ARBA00022597"/>
    </source>
</evidence>
<feature type="transmembrane region" description="Helical" evidence="9">
    <location>
        <begin position="244"/>
        <end position="269"/>
    </location>
</feature>
<gene>
    <name evidence="11" type="ORF">ACFQDD_03910</name>
</gene>
<keyword evidence="8 9" id="KW-0472">Membrane</keyword>
<dbReference type="InterPro" id="IPR003352">
    <property type="entry name" value="PTS_EIIC"/>
</dbReference>
<feature type="transmembrane region" description="Helical" evidence="9">
    <location>
        <begin position="131"/>
        <end position="149"/>
    </location>
</feature>
<feature type="transmembrane region" description="Helical" evidence="9">
    <location>
        <begin position="281"/>
        <end position="301"/>
    </location>
</feature>
<dbReference type="Pfam" id="PF02378">
    <property type="entry name" value="PTS_EIIC"/>
    <property type="match status" value="1"/>
</dbReference>
<evidence type="ECO:0000313" key="11">
    <source>
        <dbReference type="EMBL" id="MFC6770676.1"/>
    </source>
</evidence>
<evidence type="ECO:0000313" key="12">
    <source>
        <dbReference type="Proteomes" id="UP001596274"/>
    </source>
</evidence>
<feature type="transmembrane region" description="Helical" evidence="9">
    <location>
        <begin position="336"/>
        <end position="366"/>
    </location>
</feature>
<comment type="caution">
    <text evidence="11">The sequence shown here is derived from an EMBL/GenBank/DDBJ whole genome shotgun (WGS) entry which is preliminary data.</text>
</comment>
<feature type="transmembrane region" description="Helical" evidence="9">
    <location>
        <begin position="68"/>
        <end position="93"/>
    </location>
</feature>
<keyword evidence="5" id="KW-0598">Phosphotransferase system</keyword>
<feature type="transmembrane region" description="Helical" evidence="9">
    <location>
        <begin position="205"/>
        <end position="224"/>
    </location>
</feature>
<dbReference type="EMBL" id="JBHSWT010000109">
    <property type="protein sequence ID" value="MFC6770676.1"/>
    <property type="molecule type" value="Genomic_DNA"/>
</dbReference>
<keyword evidence="2" id="KW-0813">Transport</keyword>
<evidence type="ECO:0000256" key="3">
    <source>
        <dbReference type="ARBA" id="ARBA00022475"/>
    </source>
</evidence>
<proteinExistence type="predicted"/>
<evidence type="ECO:0000256" key="5">
    <source>
        <dbReference type="ARBA" id="ARBA00022683"/>
    </source>
</evidence>
<keyword evidence="3" id="KW-1003">Cell membrane</keyword>
<dbReference type="InterPro" id="IPR050864">
    <property type="entry name" value="Bacterial_PTS_Sugar_Transport"/>
</dbReference>
<evidence type="ECO:0000256" key="6">
    <source>
        <dbReference type="ARBA" id="ARBA00022692"/>
    </source>
</evidence>
<evidence type="ECO:0000256" key="1">
    <source>
        <dbReference type="ARBA" id="ARBA00004429"/>
    </source>
</evidence>